<dbReference type="Proteomes" id="UP001141806">
    <property type="component" value="Unassembled WGS sequence"/>
</dbReference>
<reference evidence="2" key="1">
    <citation type="journal article" date="2023" name="Plant J.">
        <title>The genome of the king protea, Protea cynaroides.</title>
        <authorList>
            <person name="Chang J."/>
            <person name="Duong T.A."/>
            <person name="Schoeman C."/>
            <person name="Ma X."/>
            <person name="Roodt D."/>
            <person name="Barker N."/>
            <person name="Li Z."/>
            <person name="Van de Peer Y."/>
            <person name="Mizrachi E."/>
        </authorList>
    </citation>
    <scope>NUCLEOTIDE SEQUENCE</scope>
    <source>
        <tissue evidence="2">Young leaves</tissue>
    </source>
</reference>
<evidence type="ECO:0000256" key="1">
    <source>
        <dbReference type="SAM" id="MobiDB-lite"/>
    </source>
</evidence>
<protein>
    <submittedName>
        <fullName evidence="2">Uncharacterized protein</fullName>
    </submittedName>
</protein>
<feature type="compositionally biased region" description="Basic residues" evidence="1">
    <location>
        <begin position="32"/>
        <end position="46"/>
    </location>
</feature>
<evidence type="ECO:0000313" key="2">
    <source>
        <dbReference type="EMBL" id="KAJ4967403.1"/>
    </source>
</evidence>
<gene>
    <name evidence="2" type="ORF">NE237_019252</name>
</gene>
<name>A0A9Q0KBC9_9MAGN</name>
<sequence length="129" mass="15515">MRGRRERFKHHPWLLPEQRVRVHQARSPSLRWGRRQSAKKTFSRQRVRSQAWRSSHMADSEWTIKPDKGRTNCVDNQSSYRTLKQREDRETFAQSAYEAGQRGLRYSLSLDELCMNFLKHCYSVWQCGK</sequence>
<proteinExistence type="predicted"/>
<dbReference type="EMBL" id="JAMYWD010000007">
    <property type="protein sequence ID" value="KAJ4967403.1"/>
    <property type="molecule type" value="Genomic_DNA"/>
</dbReference>
<evidence type="ECO:0000313" key="3">
    <source>
        <dbReference type="Proteomes" id="UP001141806"/>
    </source>
</evidence>
<feature type="region of interest" description="Disordered" evidence="1">
    <location>
        <begin position="25"/>
        <end position="46"/>
    </location>
</feature>
<dbReference type="AlphaFoldDB" id="A0A9Q0KBC9"/>
<organism evidence="2 3">
    <name type="scientific">Protea cynaroides</name>
    <dbReference type="NCBI Taxonomy" id="273540"/>
    <lineage>
        <taxon>Eukaryota</taxon>
        <taxon>Viridiplantae</taxon>
        <taxon>Streptophyta</taxon>
        <taxon>Embryophyta</taxon>
        <taxon>Tracheophyta</taxon>
        <taxon>Spermatophyta</taxon>
        <taxon>Magnoliopsida</taxon>
        <taxon>Proteales</taxon>
        <taxon>Proteaceae</taxon>
        <taxon>Protea</taxon>
    </lineage>
</organism>
<accession>A0A9Q0KBC9</accession>
<comment type="caution">
    <text evidence="2">The sequence shown here is derived from an EMBL/GenBank/DDBJ whole genome shotgun (WGS) entry which is preliminary data.</text>
</comment>
<keyword evidence="3" id="KW-1185">Reference proteome</keyword>